<sequence length="268" mass="29462">MDIMNIMGQHPRHIVIGIAAAMLALALAAGVTFAVRAFPTDEPSSGGRADDTVAFPSVTFGDTVIEEREYLQTLKTQRAAASNHFKRQYGVSLGSSGWTQEHDGEIPYRWLAERTIAVLRERHAAYLIGVKAGLVDDDSYAGVVSRMEALNRHNRQAKANGEIVYGRTSYDIASYLDYELSALENAYTSDESNPGMALSDADVQEYYDAHDWTIDGVDGKAPLDEVRGNVKTQMRAERYDALVSDEAAAIDADVPWDKLYAFTLSQVS</sequence>
<gene>
    <name evidence="1" type="ORF">GFD25_02700</name>
</gene>
<proteinExistence type="predicted"/>
<comment type="caution">
    <text evidence="1">The sequence shown here is derived from an EMBL/GenBank/DDBJ whole genome shotgun (WGS) entry which is preliminary data.</text>
</comment>
<organism evidence="1 2">
    <name type="scientific">Bifidobacterium aerophilum</name>
    <dbReference type="NCBI Taxonomy" id="1798155"/>
    <lineage>
        <taxon>Bacteria</taxon>
        <taxon>Bacillati</taxon>
        <taxon>Actinomycetota</taxon>
        <taxon>Actinomycetes</taxon>
        <taxon>Bifidobacteriales</taxon>
        <taxon>Bifidobacteriaceae</taxon>
        <taxon>Bifidobacterium</taxon>
    </lineage>
</organism>
<name>A0A6N9Z380_9BIFI</name>
<keyword evidence="2" id="KW-1185">Reference proteome</keyword>
<dbReference type="AlphaFoldDB" id="A0A6N9Z380"/>
<evidence type="ECO:0000313" key="2">
    <source>
        <dbReference type="Proteomes" id="UP000469194"/>
    </source>
</evidence>
<protein>
    <submittedName>
        <fullName evidence="1">Uncharacterized protein</fullName>
    </submittedName>
</protein>
<evidence type="ECO:0000313" key="1">
    <source>
        <dbReference type="EMBL" id="NEG88936.1"/>
    </source>
</evidence>
<dbReference type="Proteomes" id="UP000469194">
    <property type="component" value="Unassembled WGS sequence"/>
</dbReference>
<reference evidence="1 2" key="1">
    <citation type="submission" date="2019-10" db="EMBL/GenBank/DDBJ databases">
        <title>Bifidobacterium from non-human primates.</title>
        <authorList>
            <person name="Modesto M."/>
        </authorList>
    </citation>
    <scope>NUCLEOTIDE SEQUENCE [LARGE SCALE GENOMIC DNA]</scope>
    <source>
        <strain evidence="1 2">TRE17</strain>
    </source>
</reference>
<dbReference type="EMBL" id="WHZW01000004">
    <property type="protein sequence ID" value="NEG88936.1"/>
    <property type="molecule type" value="Genomic_DNA"/>
</dbReference>
<accession>A0A6N9Z380</accession>